<dbReference type="GO" id="GO:0016020">
    <property type="term" value="C:membrane"/>
    <property type="evidence" value="ECO:0007669"/>
    <property type="project" value="UniProtKB-SubCell"/>
</dbReference>
<evidence type="ECO:0000256" key="1">
    <source>
        <dbReference type="ARBA" id="ARBA00004141"/>
    </source>
</evidence>
<evidence type="ECO:0000313" key="7">
    <source>
        <dbReference type="EMBL" id="QJR34391.1"/>
    </source>
</evidence>
<reference evidence="7 8" key="1">
    <citation type="submission" date="2020-05" db="EMBL/GenBank/DDBJ databases">
        <title>Complete genome sequence of Gemmatimonas greenlandica TET16.</title>
        <authorList>
            <person name="Zeng Y."/>
        </authorList>
    </citation>
    <scope>NUCLEOTIDE SEQUENCE [LARGE SCALE GENOMIC DNA]</scope>
    <source>
        <strain evidence="7 8">TET16</strain>
    </source>
</reference>
<protein>
    <submittedName>
        <fullName evidence="7">MFS transporter</fullName>
    </submittedName>
</protein>
<dbReference type="AlphaFoldDB" id="A0A6M4IQ33"/>
<keyword evidence="2 5" id="KW-0812">Transmembrane</keyword>
<dbReference type="PANTHER" id="PTHR23518">
    <property type="entry name" value="C-METHYLTRANSFERASE"/>
    <property type="match status" value="1"/>
</dbReference>
<feature type="transmembrane region" description="Helical" evidence="5">
    <location>
        <begin position="350"/>
        <end position="372"/>
    </location>
</feature>
<feature type="transmembrane region" description="Helical" evidence="5">
    <location>
        <begin position="378"/>
        <end position="400"/>
    </location>
</feature>
<dbReference type="SUPFAM" id="SSF103473">
    <property type="entry name" value="MFS general substrate transporter"/>
    <property type="match status" value="1"/>
</dbReference>
<dbReference type="InterPro" id="IPR020846">
    <property type="entry name" value="MFS_dom"/>
</dbReference>
<dbReference type="EMBL" id="CP053085">
    <property type="protein sequence ID" value="QJR34391.1"/>
    <property type="molecule type" value="Genomic_DNA"/>
</dbReference>
<evidence type="ECO:0000256" key="3">
    <source>
        <dbReference type="ARBA" id="ARBA00022989"/>
    </source>
</evidence>
<evidence type="ECO:0000313" key="8">
    <source>
        <dbReference type="Proteomes" id="UP000500938"/>
    </source>
</evidence>
<name>A0A6M4IQ33_9BACT</name>
<dbReference type="InterPro" id="IPR011701">
    <property type="entry name" value="MFS"/>
</dbReference>
<evidence type="ECO:0000259" key="6">
    <source>
        <dbReference type="PROSITE" id="PS50850"/>
    </source>
</evidence>
<gene>
    <name evidence="7" type="ORF">HKW67_02065</name>
</gene>
<feature type="transmembrane region" description="Helical" evidence="5">
    <location>
        <begin position="291"/>
        <end position="307"/>
    </location>
</feature>
<keyword evidence="3 5" id="KW-1133">Transmembrane helix</keyword>
<sequence length="405" mass="42216">MSSIPPTTAPTPATRWIPTRNVLALAAVSFLTDASSEIIAPLLPLFLVGTLGATVSMVGVIEGGAEAVASLLKLASGWWSDRVSRRKPLIVAGYTIASLVRPLVAIAQSATQVLAIRLVDRVGKGIRGAPRDALLAASTPLEFRGRAFGFHRAADHAGAVVGPLIALACLQWLGMPIRHVFWVAAIPGALAVMVAIAFVREQREPAVPRVKVAASPTSPASALPRSFWLTMVPILVFTLGNSTDAFLLLRASQLGVPTALIPLVWVLLHLVKSASSTPAGALSDRVGRRPLIVAGWGLYAAVYAGFSLATEPWHAWALFGVYGVVFGLTEGTEKALVADLVPAARRGTAFGWYQATVGVAALPASIVFGVVWDRLGSPTAFGMGAALAIVAAVIMSLVPLTPAEA</sequence>
<dbReference type="InterPro" id="IPR005829">
    <property type="entry name" value="Sugar_transporter_CS"/>
</dbReference>
<dbReference type="CDD" id="cd17370">
    <property type="entry name" value="MFS_MJ1317_like"/>
    <property type="match status" value="1"/>
</dbReference>
<evidence type="ECO:0000256" key="5">
    <source>
        <dbReference type="SAM" id="Phobius"/>
    </source>
</evidence>
<dbReference type="GO" id="GO:0022857">
    <property type="term" value="F:transmembrane transporter activity"/>
    <property type="evidence" value="ECO:0007669"/>
    <property type="project" value="InterPro"/>
</dbReference>
<dbReference type="PROSITE" id="PS50850">
    <property type="entry name" value="MFS"/>
    <property type="match status" value="1"/>
</dbReference>
<proteinExistence type="predicted"/>
<dbReference type="InterPro" id="IPR036259">
    <property type="entry name" value="MFS_trans_sf"/>
</dbReference>
<feature type="transmembrane region" description="Helical" evidence="5">
    <location>
        <begin position="227"/>
        <end position="248"/>
    </location>
</feature>
<feature type="transmembrane region" description="Helical" evidence="5">
    <location>
        <begin position="179"/>
        <end position="199"/>
    </location>
</feature>
<accession>A0A6M4IQ33</accession>
<dbReference type="Pfam" id="PF07690">
    <property type="entry name" value="MFS_1"/>
    <property type="match status" value="1"/>
</dbReference>
<dbReference type="Gene3D" id="1.20.1250.20">
    <property type="entry name" value="MFS general substrate transporter like domains"/>
    <property type="match status" value="2"/>
</dbReference>
<feature type="transmembrane region" description="Helical" evidence="5">
    <location>
        <begin position="153"/>
        <end position="173"/>
    </location>
</feature>
<organism evidence="7 8">
    <name type="scientific">Gemmatimonas groenlandica</name>
    <dbReference type="NCBI Taxonomy" id="2732249"/>
    <lineage>
        <taxon>Bacteria</taxon>
        <taxon>Pseudomonadati</taxon>
        <taxon>Gemmatimonadota</taxon>
        <taxon>Gemmatimonadia</taxon>
        <taxon>Gemmatimonadales</taxon>
        <taxon>Gemmatimonadaceae</taxon>
        <taxon>Gemmatimonas</taxon>
    </lineage>
</organism>
<dbReference type="RefSeq" id="WP_171223817.1">
    <property type="nucleotide sequence ID" value="NZ_CP053085.1"/>
</dbReference>
<comment type="subcellular location">
    <subcellularLocation>
        <location evidence="1">Membrane</location>
        <topology evidence="1">Multi-pass membrane protein</topology>
    </subcellularLocation>
</comment>
<keyword evidence="4 5" id="KW-0472">Membrane</keyword>
<feature type="domain" description="Major facilitator superfamily (MFS) profile" evidence="6">
    <location>
        <begin position="21"/>
        <end position="403"/>
    </location>
</feature>
<feature type="transmembrane region" description="Helical" evidence="5">
    <location>
        <begin position="254"/>
        <end position="271"/>
    </location>
</feature>
<dbReference type="Proteomes" id="UP000500938">
    <property type="component" value="Chromosome"/>
</dbReference>
<keyword evidence="8" id="KW-1185">Reference proteome</keyword>
<dbReference type="PROSITE" id="PS00216">
    <property type="entry name" value="SUGAR_TRANSPORT_1"/>
    <property type="match status" value="1"/>
</dbReference>
<evidence type="ECO:0000256" key="4">
    <source>
        <dbReference type="ARBA" id="ARBA00023136"/>
    </source>
</evidence>
<dbReference type="KEGG" id="ggr:HKW67_02065"/>
<feature type="transmembrane region" description="Helical" evidence="5">
    <location>
        <begin position="46"/>
        <end position="72"/>
    </location>
</feature>
<dbReference type="PANTHER" id="PTHR23518:SF2">
    <property type="entry name" value="MAJOR FACILITATOR SUPERFAMILY TRANSPORTER"/>
    <property type="match status" value="1"/>
</dbReference>
<evidence type="ECO:0000256" key="2">
    <source>
        <dbReference type="ARBA" id="ARBA00022692"/>
    </source>
</evidence>